<dbReference type="EMBL" id="JAQFWQ010000012">
    <property type="protein sequence ID" value="MDA2810269.1"/>
    <property type="molecule type" value="Genomic_DNA"/>
</dbReference>
<gene>
    <name evidence="2" type="ORF">O4J56_06420</name>
</gene>
<protein>
    <recommendedName>
        <fullName evidence="4">FHA domain-containing protein</fullName>
    </recommendedName>
</protein>
<dbReference type="RefSeq" id="WP_270684312.1">
    <property type="nucleotide sequence ID" value="NZ_JAQFWQ010000012.1"/>
</dbReference>
<evidence type="ECO:0008006" key="4">
    <source>
        <dbReference type="Google" id="ProtNLM"/>
    </source>
</evidence>
<organism evidence="2 3">
    <name type="scientific">Nocardiopsis endophytica</name>
    <dbReference type="NCBI Taxonomy" id="3018445"/>
    <lineage>
        <taxon>Bacteria</taxon>
        <taxon>Bacillati</taxon>
        <taxon>Actinomycetota</taxon>
        <taxon>Actinomycetes</taxon>
        <taxon>Streptosporangiales</taxon>
        <taxon>Nocardiopsidaceae</taxon>
        <taxon>Nocardiopsis</taxon>
    </lineage>
</organism>
<accession>A0ABT4TZY7</accession>
<dbReference type="Proteomes" id="UP001527866">
    <property type="component" value="Unassembled WGS sequence"/>
</dbReference>
<feature type="region of interest" description="Disordered" evidence="1">
    <location>
        <begin position="310"/>
        <end position="332"/>
    </location>
</feature>
<feature type="compositionally biased region" description="Basic and acidic residues" evidence="1">
    <location>
        <begin position="361"/>
        <end position="372"/>
    </location>
</feature>
<sequence>MNVERHLSRSAQTADALVDLSNVVRQQNIGPPGERCLKRLELVIEALAGLIGDRGATVYCVADESLARAAHEFPDGGDVKRLRSWIGQGLVEELPDADERLLDLAEMTAVPVITRDGFAGHRISHPFIQGNTEQFLRPVPAPGRTVALEARDMGVKTPEEISRKGEEDDLKPLGLLQGSHRKPRTDIVGRHWRCPEHRCSLYDRRKGSSVMLPRLRRGRPICQLHRVELRDDGPRTGIAQLKLLVDGECVERFTLDVDTSVVVGRLPGDGGIALHSLVPERLLPKMSRKHLEATVDKDTLRLRNLGRHGSRIWRPEPRPEGTWKPLSGTKGTAMRPQDLVEIVPGVHLGRSGRRFPAEISEAWKRQGGRDAPPEAGGETQLD</sequence>
<reference evidence="2 3" key="1">
    <citation type="submission" date="2023-01" db="EMBL/GenBank/DDBJ databases">
        <title>Draft genome sequence of Nocardiopsis sp. RSe5-2 isolated from halophytes.</title>
        <authorList>
            <person name="Duangmal K."/>
            <person name="Chantavorakit T."/>
        </authorList>
    </citation>
    <scope>NUCLEOTIDE SEQUENCE [LARGE SCALE GENOMIC DNA]</scope>
    <source>
        <strain evidence="2 3">RSe5-2</strain>
    </source>
</reference>
<name>A0ABT4TZY7_9ACTN</name>
<keyword evidence="3" id="KW-1185">Reference proteome</keyword>
<feature type="region of interest" description="Disordered" evidence="1">
    <location>
        <begin position="357"/>
        <end position="382"/>
    </location>
</feature>
<evidence type="ECO:0000256" key="1">
    <source>
        <dbReference type="SAM" id="MobiDB-lite"/>
    </source>
</evidence>
<evidence type="ECO:0000313" key="2">
    <source>
        <dbReference type="EMBL" id="MDA2810269.1"/>
    </source>
</evidence>
<proteinExistence type="predicted"/>
<evidence type="ECO:0000313" key="3">
    <source>
        <dbReference type="Proteomes" id="UP001527866"/>
    </source>
</evidence>
<comment type="caution">
    <text evidence="2">The sequence shown here is derived from an EMBL/GenBank/DDBJ whole genome shotgun (WGS) entry which is preliminary data.</text>
</comment>